<keyword evidence="1" id="KW-0732">Signal</keyword>
<dbReference type="PROSITE" id="PS51257">
    <property type="entry name" value="PROKAR_LIPOPROTEIN"/>
    <property type="match status" value="1"/>
</dbReference>
<accession>A0AAP3DH64</accession>
<organism evidence="2 3">
    <name type="scientific">Brevibacillus laterosporus</name>
    <name type="common">Bacillus laterosporus</name>
    <dbReference type="NCBI Taxonomy" id="1465"/>
    <lineage>
        <taxon>Bacteria</taxon>
        <taxon>Bacillati</taxon>
        <taxon>Bacillota</taxon>
        <taxon>Bacilli</taxon>
        <taxon>Bacillales</taxon>
        <taxon>Paenibacillaceae</taxon>
        <taxon>Brevibacillus</taxon>
    </lineage>
</organism>
<sequence length="79" mass="8978">MNKFIKICLLLTIMLVSACSERSINTKDTILQKQSPVSPSENKFELMQKSDVMFSDDKASLSSRENNKLNVPLKLELMI</sequence>
<reference evidence="2" key="1">
    <citation type="submission" date="2022-09" db="EMBL/GenBank/DDBJ databases">
        <title>Genome analysis and characterization of larvicidal activity of Brevibacillus strains.</title>
        <authorList>
            <person name="Patrusheva E.V."/>
            <person name="Izotova A.O."/>
            <person name="Toshchakov S.V."/>
            <person name="Sineoky S.P."/>
        </authorList>
    </citation>
    <scope>NUCLEOTIDE SEQUENCE</scope>
    <source>
        <strain evidence="2">VKPM_B-13247</strain>
    </source>
</reference>
<evidence type="ECO:0000313" key="3">
    <source>
        <dbReference type="Proteomes" id="UP001077662"/>
    </source>
</evidence>
<dbReference type="RefSeq" id="WP_258074455.1">
    <property type="nucleotide sequence ID" value="NZ_JANSGW010000017.1"/>
</dbReference>
<feature type="chain" id="PRO_5042828461" description="Lipoprotein" evidence="1">
    <location>
        <begin position="19"/>
        <end position="79"/>
    </location>
</feature>
<dbReference type="Proteomes" id="UP001077662">
    <property type="component" value="Unassembled WGS sequence"/>
</dbReference>
<protein>
    <recommendedName>
        <fullName evidence="4">Lipoprotein</fullName>
    </recommendedName>
</protein>
<gene>
    <name evidence="2" type="ORF">O0554_14260</name>
</gene>
<evidence type="ECO:0008006" key="4">
    <source>
        <dbReference type="Google" id="ProtNLM"/>
    </source>
</evidence>
<evidence type="ECO:0000256" key="1">
    <source>
        <dbReference type="SAM" id="SignalP"/>
    </source>
</evidence>
<proteinExistence type="predicted"/>
<dbReference type="EMBL" id="JAPTNE010000017">
    <property type="protein sequence ID" value="MCZ0808056.1"/>
    <property type="molecule type" value="Genomic_DNA"/>
</dbReference>
<evidence type="ECO:0000313" key="2">
    <source>
        <dbReference type="EMBL" id="MCZ0808056.1"/>
    </source>
</evidence>
<comment type="caution">
    <text evidence="2">The sequence shown here is derived from an EMBL/GenBank/DDBJ whole genome shotgun (WGS) entry which is preliminary data.</text>
</comment>
<dbReference type="AlphaFoldDB" id="A0AAP3DH64"/>
<name>A0AAP3DH64_BRELA</name>
<feature type="signal peptide" evidence="1">
    <location>
        <begin position="1"/>
        <end position="18"/>
    </location>
</feature>